<reference evidence="13" key="1">
    <citation type="journal article" date="2023" name="Mol. Phylogenet. Evol.">
        <title>Genome-scale phylogeny and comparative genomics of the fungal order Sordariales.</title>
        <authorList>
            <person name="Hensen N."/>
            <person name="Bonometti L."/>
            <person name="Westerberg I."/>
            <person name="Brannstrom I.O."/>
            <person name="Guillou S."/>
            <person name="Cros-Aarteil S."/>
            <person name="Calhoun S."/>
            <person name="Haridas S."/>
            <person name="Kuo A."/>
            <person name="Mondo S."/>
            <person name="Pangilinan J."/>
            <person name="Riley R."/>
            <person name="LaButti K."/>
            <person name="Andreopoulos B."/>
            <person name="Lipzen A."/>
            <person name="Chen C."/>
            <person name="Yan M."/>
            <person name="Daum C."/>
            <person name="Ng V."/>
            <person name="Clum A."/>
            <person name="Steindorff A."/>
            <person name="Ohm R.A."/>
            <person name="Martin F."/>
            <person name="Silar P."/>
            <person name="Natvig D.O."/>
            <person name="Lalanne C."/>
            <person name="Gautier V."/>
            <person name="Ament-Velasquez S.L."/>
            <person name="Kruys A."/>
            <person name="Hutchinson M.I."/>
            <person name="Powell A.J."/>
            <person name="Barry K."/>
            <person name="Miller A.N."/>
            <person name="Grigoriev I.V."/>
            <person name="Debuchy R."/>
            <person name="Gladieux P."/>
            <person name="Hiltunen Thoren M."/>
            <person name="Johannesson H."/>
        </authorList>
    </citation>
    <scope>NUCLEOTIDE SEQUENCE</scope>
    <source>
        <strain evidence="13">CBS 508.74</strain>
    </source>
</reference>
<comment type="caution">
    <text evidence="13">The sequence shown here is derived from an EMBL/GenBank/DDBJ whole genome shotgun (WGS) entry which is preliminary data.</text>
</comment>
<dbReference type="GeneID" id="89942566"/>
<evidence type="ECO:0000313" key="13">
    <source>
        <dbReference type="EMBL" id="KAK4113306.1"/>
    </source>
</evidence>
<dbReference type="InterPro" id="IPR042104">
    <property type="entry name" value="PKS_dehydratase_sf"/>
</dbReference>
<evidence type="ECO:0000256" key="4">
    <source>
        <dbReference type="ARBA" id="ARBA00022857"/>
    </source>
</evidence>
<feature type="domain" description="Ketosynthase family 3 (KS3)" evidence="11">
    <location>
        <begin position="34"/>
        <end position="465"/>
    </location>
</feature>
<dbReference type="InterPro" id="IPR049552">
    <property type="entry name" value="PKS_DH_N"/>
</dbReference>
<organism evidence="13 14">
    <name type="scientific">Canariomyces notabilis</name>
    <dbReference type="NCBI Taxonomy" id="2074819"/>
    <lineage>
        <taxon>Eukaryota</taxon>
        <taxon>Fungi</taxon>
        <taxon>Dikarya</taxon>
        <taxon>Ascomycota</taxon>
        <taxon>Pezizomycotina</taxon>
        <taxon>Sordariomycetes</taxon>
        <taxon>Sordariomycetidae</taxon>
        <taxon>Sordariales</taxon>
        <taxon>Chaetomiaceae</taxon>
        <taxon>Canariomyces</taxon>
    </lineage>
</organism>
<keyword evidence="4" id="KW-0521">NADP</keyword>
<dbReference type="Pfam" id="PF21089">
    <property type="entry name" value="PKS_DH_N"/>
    <property type="match status" value="1"/>
</dbReference>
<evidence type="ECO:0000256" key="5">
    <source>
        <dbReference type="ARBA" id="ARBA00023002"/>
    </source>
</evidence>
<dbReference type="InterPro" id="IPR020843">
    <property type="entry name" value="ER"/>
</dbReference>
<feature type="active site" description="Proton donor; for dehydratase activity" evidence="8">
    <location>
        <position position="1196"/>
    </location>
</feature>
<evidence type="ECO:0000256" key="9">
    <source>
        <dbReference type="SAM" id="MobiDB-lite"/>
    </source>
</evidence>
<feature type="domain" description="Carrier" evidence="10">
    <location>
        <begin position="2323"/>
        <end position="2403"/>
    </location>
</feature>
<evidence type="ECO:0000259" key="12">
    <source>
        <dbReference type="PROSITE" id="PS52019"/>
    </source>
</evidence>
<dbReference type="CDD" id="cd05195">
    <property type="entry name" value="enoyl_red"/>
    <property type="match status" value="1"/>
</dbReference>
<dbReference type="PROSITE" id="PS00012">
    <property type="entry name" value="PHOSPHOPANTETHEINE"/>
    <property type="match status" value="1"/>
</dbReference>
<dbReference type="SUPFAM" id="SSF52151">
    <property type="entry name" value="FabD/lysophospholipase-like"/>
    <property type="match status" value="1"/>
</dbReference>
<dbReference type="Pfam" id="PF00109">
    <property type="entry name" value="ketoacyl-synt"/>
    <property type="match status" value="1"/>
</dbReference>
<dbReference type="Gene3D" id="3.40.366.10">
    <property type="entry name" value="Malonyl-Coenzyme A Acyl Carrier Protein, domain 2"/>
    <property type="match status" value="1"/>
</dbReference>
<dbReference type="SMART" id="SM00826">
    <property type="entry name" value="PKS_DH"/>
    <property type="match status" value="1"/>
</dbReference>
<dbReference type="SUPFAM" id="SSF47336">
    <property type="entry name" value="ACP-like"/>
    <property type="match status" value="1"/>
</dbReference>
<dbReference type="InterPro" id="IPR049551">
    <property type="entry name" value="PKS_DH_C"/>
</dbReference>
<dbReference type="GO" id="GO:0004312">
    <property type="term" value="F:fatty acid synthase activity"/>
    <property type="evidence" value="ECO:0007669"/>
    <property type="project" value="TreeGrafter"/>
</dbReference>
<dbReference type="PROSITE" id="PS52019">
    <property type="entry name" value="PKS_MFAS_DH"/>
    <property type="match status" value="1"/>
</dbReference>
<dbReference type="Pfam" id="PF08240">
    <property type="entry name" value="ADH_N"/>
    <property type="match status" value="1"/>
</dbReference>
<keyword evidence="6" id="KW-0511">Multifunctional enzyme</keyword>
<evidence type="ECO:0000259" key="10">
    <source>
        <dbReference type="PROSITE" id="PS50075"/>
    </source>
</evidence>
<dbReference type="InterPro" id="IPR036291">
    <property type="entry name" value="NAD(P)-bd_dom_sf"/>
</dbReference>
<dbReference type="EMBL" id="MU853340">
    <property type="protein sequence ID" value="KAK4113306.1"/>
    <property type="molecule type" value="Genomic_DNA"/>
</dbReference>
<accession>A0AAN6TF39</accession>
<evidence type="ECO:0000256" key="3">
    <source>
        <dbReference type="ARBA" id="ARBA00022679"/>
    </source>
</evidence>
<keyword evidence="7" id="KW-0012">Acyltransferase</keyword>
<dbReference type="Pfam" id="PF02801">
    <property type="entry name" value="Ketoacyl-synt_C"/>
    <property type="match status" value="1"/>
</dbReference>
<keyword evidence="2" id="KW-0597">Phosphoprotein</keyword>
<dbReference type="InterPro" id="IPR014030">
    <property type="entry name" value="Ketoacyl_synth_N"/>
</dbReference>
<evidence type="ECO:0000256" key="2">
    <source>
        <dbReference type="ARBA" id="ARBA00022553"/>
    </source>
</evidence>
<dbReference type="Gene3D" id="3.40.50.720">
    <property type="entry name" value="NAD(P)-binding Rossmann-like Domain"/>
    <property type="match status" value="1"/>
</dbReference>
<dbReference type="InterPro" id="IPR020841">
    <property type="entry name" value="PKS_Beta-ketoAc_synthase_dom"/>
</dbReference>
<gene>
    <name evidence="13" type="ORF">N656DRAFT_825160</name>
</gene>
<evidence type="ECO:0000256" key="6">
    <source>
        <dbReference type="ARBA" id="ARBA00023268"/>
    </source>
</evidence>
<dbReference type="PROSITE" id="PS50075">
    <property type="entry name" value="CARRIER"/>
    <property type="match status" value="1"/>
</dbReference>
<feature type="active site" description="Proton acceptor; for dehydratase activity" evidence="8">
    <location>
        <position position="1007"/>
    </location>
</feature>
<keyword evidence="14" id="KW-1185">Reference proteome</keyword>
<dbReference type="InterPro" id="IPR014043">
    <property type="entry name" value="Acyl_transferase_dom"/>
</dbReference>
<dbReference type="Gene3D" id="3.40.47.10">
    <property type="match status" value="1"/>
</dbReference>
<dbReference type="InterPro" id="IPR032821">
    <property type="entry name" value="PKS_assoc"/>
</dbReference>
<dbReference type="SUPFAM" id="SSF50129">
    <property type="entry name" value="GroES-like"/>
    <property type="match status" value="1"/>
</dbReference>
<dbReference type="Pfam" id="PF00698">
    <property type="entry name" value="Acyl_transf_1"/>
    <property type="match status" value="1"/>
</dbReference>
<dbReference type="PANTHER" id="PTHR43775">
    <property type="entry name" value="FATTY ACID SYNTHASE"/>
    <property type="match status" value="1"/>
</dbReference>
<evidence type="ECO:0008006" key="15">
    <source>
        <dbReference type="Google" id="ProtNLM"/>
    </source>
</evidence>
<dbReference type="InterPro" id="IPR020807">
    <property type="entry name" value="PKS_DH"/>
</dbReference>
<evidence type="ECO:0000256" key="7">
    <source>
        <dbReference type="ARBA" id="ARBA00023315"/>
    </source>
</evidence>
<dbReference type="Pfam" id="PF14765">
    <property type="entry name" value="PS-DH"/>
    <property type="match status" value="1"/>
</dbReference>
<feature type="compositionally biased region" description="Polar residues" evidence="9">
    <location>
        <begin position="1"/>
        <end position="19"/>
    </location>
</feature>
<dbReference type="InterPro" id="IPR018201">
    <property type="entry name" value="Ketoacyl_synth_AS"/>
</dbReference>
<dbReference type="InterPro" id="IPR050091">
    <property type="entry name" value="PKS_NRPS_Biosynth_Enz"/>
</dbReference>
<feature type="domain" description="PKS/mFAS DH" evidence="12">
    <location>
        <begin position="975"/>
        <end position="1287"/>
    </location>
</feature>
<dbReference type="Gene3D" id="3.90.180.10">
    <property type="entry name" value="Medium-chain alcohol dehydrogenases, catalytic domain"/>
    <property type="match status" value="1"/>
</dbReference>
<dbReference type="PROSITE" id="PS52004">
    <property type="entry name" value="KS3_2"/>
    <property type="match status" value="1"/>
</dbReference>
<dbReference type="InterPro" id="IPR006162">
    <property type="entry name" value="Ppantetheine_attach_site"/>
</dbReference>
<evidence type="ECO:0000313" key="14">
    <source>
        <dbReference type="Proteomes" id="UP001302812"/>
    </source>
</evidence>
<dbReference type="GO" id="GO:0006633">
    <property type="term" value="P:fatty acid biosynthetic process"/>
    <property type="evidence" value="ECO:0007669"/>
    <property type="project" value="InterPro"/>
</dbReference>
<dbReference type="SUPFAM" id="SSF55048">
    <property type="entry name" value="Probable ACP-binding domain of malonyl-CoA ACP transacylase"/>
    <property type="match status" value="1"/>
</dbReference>
<dbReference type="InterPro" id="IPR013968">
    <property type="entry name" value="PKS_KR"/>
</dbReference>
<dbReference type="GO" id="GO:0044550">
    <property type="term" value="P:secondary metabolite biosynthetic process"/>
    <property type="evidence" value="ECO:0007669"/>
    <property type="project" value="TreeGrafter"/>
</dbReference>
<dbReference type="SMART" id="SM00827">
    <property type="entry name" value="PKS_AT"/>
    <property type="match status" value="1"/>
</dbReference>
<dbReference type="SMART" id="SM00825">
    <property type="entry name" value="PKS_KS"/>
    <property type="match status" value="1"/>
</dbReference>
<evidence type="ECO:0000259" key="11">
    <source>
        <dbReference type="PROSITE" id="PS52004"/>
    </source>
</evidence>
<dbReference type="SUPFAM" id="SSF53901">
    <property type="entry name" value="Thiolase-like"/>
    <property type="match status" value="1"/>
</dbReference>
<dbReference type="SMART" id="SM00822">
    <property type="entry name" value="PKS_KR"/>
    <property type="match status" value="1"/>
</dbReference>
<dbReference type="SMART" id="SM00829">
    <property type="entry name" value="PKS_ER"/>
    <property type="match status" value="1"/>
</dbReference>
<dbReference type="Pfam" id="PF00550">
    <property type="entry name" value="PP-binding"/>
    <property type="match status" value="1"/>
</dbReference>
<dbReference type="Proteomes" id="UP001302812">
    <property type="component" value="Unassembled WGS sequence"/>
</dbReference>
<reference evidence="13" key="2">
    <citation type="submission" date="2023-05" db="EMBL/GenBank/DDBJ databases">
        <authorList>
            <consortium name="Lawrence Berkeley National Laboratory"/>
            <person name="Steindorff A."/>
            <person name="Hensen N."/>
            <person name="Bonometti L."/>
            <person name="Westerberg I."/>
            <person name="Brannstrom I.O."/>
            <person name="Guillou S."/>
            <person name="Cros-Aarteil S."/>
            <person name="Calhoun S."/>
            <person name="Haridas S."/>
            <person name="Kuo A."/>
            <person name="Mondo S."/>
            <person name="Pangilinan J."/>
            <person name="Riley R."/>
            <person name="Labutti K."/>
            <person name="Andreopoulos B."/>
            <person name="Lipzen A."/>
            <person name="Chen C."/>
            <person name="Yanf M."/>
            <person name="Daum C."/>
            <person name="Ng V."/>
            <person name="Clum A."/>
            <person name="Ohm R."/>
            <person name="Martin F."/>
            <person name="Silar P."/>
            <person name="Natvig D."/>
            <person name="Lalanne C."/>
            <person name="Gautier V."/>
            <person name="Ament-Velasquez S.L."/>
            <person name="Kruys A."/>
            <person name="Hutchinson M.I."/>
            <person name="Powell A.J."/>
            <person name="Barry K."/>
            <person name="Miller A.N."/>
            <person name="Grigoriev I.V."/>
            <person name="Debuchy R."/>
            <person name="Gladieux P."/>
            <person name="Thoren M.H."/>
            <person name="Johannesson H."/>
        </authorList>
    </citation>
    <scope>NUCLEOTIDE SEQUENCE</scope>
    <source>
        <strain evidence="13">CBS 508.74</strain>
    </source>
</reference>
<dbReference type="InterPro" id="IPR009081">
    <property type="entry name" value="PP-bd_ACP"/>
</dbReference>
<dbReference type="InterPro" id="IPR001227">
    <property type="entry name" value="Ac_transferase_dom_sf"/>
</dbReference>
<keyword evidence="1" id="KW-0596">Phosphopantetheine</keyword>
<dbReference type="PANTHER" id="PTHR43775:SF50">
    <property type="entry name" value="HIGHLY REDUCING POLYKETIDE SYNTHASE SRDA"/>
    <property type="match status" value="1"/>
</dbReference>
<dbReference type="PROSITE" id="PS00606">
    <property type="entry name" value="KS3_1"/>
    <property type="match status" value="1"/>
</dbReference>
<dbReference type="InterPro" id="IPR011032">
    <property type="entry name" value="GroES-like_sf"/>
</dbReference>
<keyword evidence="3" id="KW-0808">Transferase</keyword>
<dbReference type="InterPro" id="IPR016036">
    <property type="entry name" value="Malonyl_transacylase_ACP-bd"/>
</dbReference>
<feature type="region of interest" description="C-terminal hotdog fold" evidence="8">
    <location>
        <begin position="1131"/>
        <end position="1287"/>
    </location>
</feature>
<protein>
    <recommendedName>
        <fullName evidence="15">Polyketide synthase</fullName>
    </recommendedName>
</protein>
<dbReference type="GO" id="GO:0016491">
    <property type="term" value="F:oxidoreductase activity"/>
    <property type="evidence" value="ECO:0007669"/>
    <property type="project" value="UniProtKB-KW"/>
</dbReference>
<dbReference type="SUPFAM" id="SSF51735">
    <property type="entry name" value="NAD(P)-binding Rossmann-fold domains"/>
    <property type="match status" value="2"/>
</dbReference>
<dbReference type="InterPro" id="IPR016039">
    <property type="entry name" value="Thiolase-like"/>
</dbReference>
<dbReference type="InterPro" id="IPR036736">
    <property type="entry name" value="ACP-like_sf"/>
</dbReference>
<keyword evidence="5" id="KW-0560">Oxidoreductase</keyword>
<dbReference type="InterPro" id="IPR049900">
    <property type="entry name" value="PKS_mFAS_DH"/>
</dbReference>
<proteinExistence type="predicted"/>
<dbReference type="InterPro" id="IPR016035">
    <property type="entry name" value="Acyl_Trfase/lysoPLipase"/>
</dbReference>
<dbReference type="GO" id="GO:0004315">
    <property type="term" value="F:3-oxoacyl-[acyl-carrier-protein] synthase activity"/>
    <property type="evidence" value="ECO:0007669"/>
    <property type="project" value="InterPro"/>
</dbReference>
<evidence type="ECO:0000256" key="1">
    <source>
        <dbReference type="ARBA" id="ARBA00022450"/>
    </source>
</evidence>
<dbReference type="RefSeq" id="XP_064670876.1">
    <property type="nucleotide sequence ID" value="XM_064818439.1"/>
</dbReference>
<dbReference type="Gene3D" id="3.10.129.110">
    <property type="entry name" value="Polyketide synthase dehydratase"/>
    <property type="match status" value="1"/>
</dbReference>
<dbReference type="CDD" id="cd00833">
    <property type="entry name" value="PKS"/>
    <property type="match status" value="1"/>
</dbReference>
<feature type="region of interest" description="Disordered" evidence="9">
    <location>
        <begin position="1"/>
        <end position="24"/>
    </location>
</feature>
<dbReference type="Pfam" id="PF08659">
    <property type="entry name" value="KR"/>
    <property type="match status" value="1"/>
</dbReference>
<dbReference type="Pfam" id="PF16197">
    <property type="entry name" value="KAsynt_C_assoc"/>
    <property type="match status" value="1"/>
</dbReference>
<name>A0AAN6TF39_9PEZI</name>
<dbReference type="InterPro" id="IPR013154">
    <property type="entry name" value="ADH-like_N"/>
</dbReference>
<feature type="region of interest" description="N-terminal hotdog fold" evidence="8">
    <location>
        <begin position="975"/>
        <end position="1120"/>
    </location>
</feature>
<dbReference type="InterPro" id="IPR014031">
    <property type="entry name" value="Ketoacyl_synth_C"/>
</dbReference>
<dbReference type="InterPro" id="IPR057326">
    <property type="entry name" value="KR_dom"/>
</dbReference>
<evidence type="ECO:0000256" key="8">
    <source>
        <dbReference type="PROSITE-ProRule" id="PRU01363"/>
    </source>
</evidence>
<dbReference type="Gene3D" id="1.10.1200.10">
    <property type="entry name" value="ACP-like"/>
    <property type="match status" value="1"/>
</dbReference>
<sequence length="2407" mass="261354">MPHSETSSLNAPASGQESSYGLCGSSELPLSEQLEPVAVVGMGCRLPGDVRSPAEFWDLLMSKRSAQTPKVPASRFNVDAYAHENNDRPGSFRPYGGYFLEETLQEFDPSFFGITPVEAMWMDPQQRKLLEVVYEAFESAGATLDRLTGSDTACFVATFTSDFQQMCFKEPSFRHNLAATGVDPGLISNRISHVFNLRGPSVVVNTACSSSVYAIHNACNALRNRECSAAVVGGSNLILTVDQHMNTAKLGVLSPTSTCHTFNSHADGYGRAEGIGAVYIKLLRDAIRDGDPIRGVIRSSATNNNGRVSGAGITHPNLEGQRDVIEHAYRRGGLLDPRMTGYFECHGTGTAVGDPLEVRAVLHSMNRDRQETDGPLHIGAVKTNIGHSEASSGLSALIKAILTVERGVIPPTHGVTSLNPAIKWQDWKVNVPTEPTPFPSGLPVRRVSVNSFGYGGTNAHIIVESAEALLALPQTYKFAALSKVQTANDAWDQNRPFLLPFTAHDTATLKRNVEALAAVASDHDLLDLSYTLTNRRTRFSGSKGFVVASPATLGNAFQSPYLGDNKTCSSLGLCFVFTGQGAQWAGMGAELMAYYPSFARSIRQLDMVLSEIDDAPDWTIADLLLERDPTISRINEAEFSQPLCTALQIALVNLLHTWGIESPVTVGHSSGEIAAAYAAGFISASQAIILAYYRGKAAQEIRTDGAMLAVGLGVHEVGSYLENAEERVVIACHNSPSSVTLSGDAVVLETIREALIANGVFARLLKTDGKAYHSHHIAPAAAKYENWVRSAKDRVGFENDHRFPAGWAKMVSSVTNTVLSDDDGSAALDEAYWSRNLLSPVLFDEAVRTICTNPEFVNIRLLVEIGPHSALAGPIRQMKVANDLHKLEYLPTLVRGVDCAASLLKLAGELFLRKYPFNLQRATSVEELNPETGKIRPRAGNLIVDLPPYQWDKTKKFWAESRTSRESRNLKFPRHDLLGSLVPGGSLAEPTWRNVLRIRDLPWLRDHRLGGEAVFPAAGYFSMAMEAMTQLNELQPSPDKIECYVLRDILIQQALVTSEDLDDGVEVMLNMHQSPSLPGGTFSTSARTNHWWDFNISSVSPDGSRKNHMSGRISINTRQHRPAAREVPHLPQRSSGKAWNQALKTVGFDYGPTFQDMDDIRFDGTTYAAHCSTVLKITVPGMIGESRHVLHPAAVDSCLQLMIVALWAGRTNAMAFGAVPVATDEVVIWKPTDAQLCDGQAKAFSWVDLRGARLFTAHNELVASGDGRVVMQIKGMRCSAYEAAIPQGYAAEVVKAQPYSNVVWKVDVDHPPVRVVGGEIQLDMDVAEFVELAVFKNPGTRVLAAGVDPQQVEELLNKLPGLDLTVMDDVCEQGVSSQGIKDDLQYVALASIRTPAELGRLRGVLAVGSKVLLDFPSPQPLTEISELLMTNGFSEVDFVLKPNTPGGTTMVVTTVQLDEKPSEEAGLLEEVGSKSGHILLVTHQRTSLRIAGEIKRHFEERGFQVTVSSIQDGLLHPVANVVLLDDLEGNSILANATEHEFLSVQKILSGANNVVWASCSSLLRGLVKPESAMALGLLRSLRSERASLNAVAIDLDTIDGTLTEDGIARFICDIATEQITKASPSIETEYCVSAEGKVFISRVLPNERLNDIYAPSQEQPESIQFDPNLRLVGKMRSGKVMFEVHNTGPTPTCDLQPEYVEVRVMATGLNGVDVRITSGADFRNTLSHEIGGIVTQVGSLAGQSFQVGDRVVGFSLETFSTYQKVHRSLLQKLESGESLQELASLPLGYATALYALETLAAVEPGETVLIPPGTGFAGQAAMHVALALKARPYVGVAEEAVVTKAMDLFGIQDRNRIVVWPDEQSRLQNRDGQYEVDIVFSTVSVDESLASDVWRHIAPFGRFVQVGSHNAMSANVALDGIPIRRGASYHAFDPLELHRRKPAVLAKLLARTMSLYREGCIPVPKLSFENITLLNKSVSTFSETLGAEKVVILHEPCTEGGTLHVLPSRPQLTLRRDGTYLLVGCLGGLGRSLTSWMLRRGARSFAFLSRSGADAREASSLVQDLRDAGAEVYVMRGDVSVREDVERAIQSVPSDRPIRGVINAAMVLRDGIFDSMTHQSWETSINPKVHGSWNLHEATSDLALDFFVMTSSISGTLGTPGQSNYAAANSFLDFLAHHRQAHGKPAVSIVLPMVLGVGVVAENLELEDSLRRKGIHGIDEEELLHAFEVSILEQQQQQQQQDLGPAHGPITHLVVGMDPSRLHKAKEEAAGEGAVDAFWASDPRFKTTIHAMGESSNASGVGYKGAQQSILANIRDNGVSSAETIASVKGHFVAKLARVLMMDVAEDFNEEGRSIASYGVDSMVGAEIRNWIFTELGLDIPFQQLLGPGLTIGKLAELVCVNQGIVI</sequence>